<protein>
    <submittedName>
        <fullName evidence="2">Uncharacterized protein</fullName>
    </submittedName>
</protein>
<evidence type="ECO:0000313" key="3">
    <source>
        <dbReference type="Proteomes" id="UP000053105"/>
    </source>
</evidence>
<keyword evidence="3" id="KW-1185">Reference proteome</keyword>
<feature type="region of interest" description="Disordered" evidence="1">
    <location>
        <begin position="58"/>
        <end position="80"/>
    </location>
</feature>
<evidence type="ECO:0000313" key="2">
    <source>
        <dbReference type="EMBL" id="KOX77446.1"/>
    </source>
</evidence>
<sequence length="80" mass="9560">MATVPKDHTHIPMTNSQQPFALLTLGQIKDCVKYDIKIAVVRNWSARNGKKFEMYEKEYEERTNKDKTRPSYFCNRQKYE</sequence>
<dbReference type="EMBL" id="KQ435732">
    <property type="protein sequence ID" value="KOX77446.1"/>
    <property type="molecule type" value="Genomic_DNA"/>
</dbReference>
<feature type="compositionally biased region" description="Basic and acidic residues" evidence="1">
    <location>
        <begin position="58"/>
        <end position="69"/>
    </location>
</feature>
<proteinExistence type="predicted"/>
<name>A0A0M9A6H2_9HYME</name>
<reference evidence="2 3" key="1">
    <citation type="submission" date="2015-07" db="EMBL/GenBank/DDBJ databases">
        <title>The genome of Melipona quadrifasciata.</title>
        <authorList>
            <person name="Pan H."/>
            <person name="Kapheim K."/>
        </authorList>
    </citation>
    <scope>NUCLEOTIDE SEQUENCE [LARGE SCALE GENOMIC DNA]</scope>
    <source>
        <strain evidence="2">0111107301</strain>
        <tissue evidence="2">Whole body</tissue>
    </source>
</reference>
<accession>A0A0M9A6H2</accession>
<dbReference type="Proteomes" id="UP000053105">
    <property type="component" value="Unassembled WGS sequence"/>
</dbReference>
<dbReference type="AlphaFoldDB" id="A0A0M9A6H2"/>
<evidence type="ECO:0000256" key="1">
    <source>
        <dbReference type="SAM" id="MobiDB-lite"/>
    </source>
</evidence>
<gene>
    <name evidence="2" type="ORF">WN51_09770</name>
</gene>
<organism evidence="2 3">
    <name type="scientific">Melipona quadrifasciata</name>
    <dbReference type="NCBI Taxonomy" id="166423"/>
    <lineage>
        <taxon>Eukaryota</taxon>
        <taxon>Metazoa</taxon>
        <taxon>Ecdysozoa</taxon>
        <taxon>Arthropoda</taxon>
        <taxon>Hexapoda</taxon>
        <taxon>Insecta</taxon>
        <taxon>Pterygota</taxon>
        <taxon>Neoptera</taxon>
        <taxon>Endopterygota</taxon>
        <taxon>Hymenoptera</taxon>
        <taxon>Apocrita</taxon>
        <taxon>Aculeata</taxon>
        <taxon>Apoidea</taxon>
        <taxon>Anthophila</taxon>
        <taxon>Apidae</taxon>
        <taxon>Melipona</taxon>
    </lineage>
</organism>